<reference evidence="1 2" key="1">
    <citation type="submission" date="2018-06" db="EMBL/GenBank/DDBJ databases">
        <title>Genomic Encyclopedia of Type Strains, Phase IV (KMG-IV): sequencing the most valuable type-strain genomes for metagenomic binning, comparative biology and taxonomic classification.</title>
        <authorList>
            <person name="Goeker M."/>
        </authorList>
    </citation>
    <scope>NUCLEOTIDE SEQUENCE [LARGE SCALE GENOMIC DNA]</scope>
    <source>
        <strain evidence="1 2">DSM 25532</strain>
    </source>
</reference>
<sequence length="109" mass="12905">MAYQVTFAEVNTGIVLNEDSSRFLGPGESPVFKFEAIEDAREYAQTWLSTRPHAEAWIGTDGDPQLEYVISENFIAYDRERRSYEFWVSLPLWRRWFTPKPSMMYYHPN</sequence>
<dbReference type="EMBL" id="QNRR01000005">
    <property type="protein sequence ID" value="RBP43798.1"/>
    <property type="molecule type" value="Genomic_DNA"/>
</dbReference>
<dbReference type="RefSeq" id="WP_113959269.1">
    <property type="nucleotide sequence ID" value="NZ_QNRR01000005.1"/>
</dbReference>
<proteinExistence type="predicted"/>
<accession>A0A366HLI3</accession>
<dbReference type="AlphaFoldDB" id="A0A366HLI3"/>
<evidence type="ECO:0000313" key="2">
    <source>
        <dbReference type="Proteomes" id="UP000253426"/>
    </source>
</evidence>
<evidence type="ECO:0000313" key="1">
    <source>
        <dbReference type="EMBL" id="RBP43798.1"/>
    </source>
</evidence>
<keyword evidence="2" id="KW-1185">Reference proteome</keyword>
<name>A0A366HLI3_9BACT</name>
<dbReference type="Proteomes" id="UP000253426">
    <property type="component" value="Unassembled WGS sequence"/>
</dbReference>
<organism evidence="1 2">
    <name type="scientific">Roseimicrobium gellanilyticum</name>
    <dbReference type="NCBI Taxonomy" id="748857"/>
    <lineage>
        <taxon>Bacteria</taxon>
        <taxon>Pseudomonadati</taxon>
        <taxon>Verrucomicrobiota</taxon>
        <taxon>Verrucomicrobiia</taxon>
        <taxon>Verrucomicrobiales</taxon>
        <taxon>Verrucomicrobiaceae</taxon>
        <taxon>Roseimicrobium</taxon>
    </lineage>
</organism>
<protein>
    <submittedName>
        <fullName evidence="1">Uncharacterized protein</fullName>
    </submittedName>
</protein>
<comment type="caution">
    <text evidence="1">The sequence shown here is derived from an EMBL/GenBank/DDBJ whole genome shotgun (WGS) entry which is preliminary data.</text>
</comment>
<gene>
    <name evidence="1" type="ORF">DES53_105197</name>
</gene>